<gene>
    <name evidence="8" type="ORF">PSYICH_LOCUS1840</name>
</gene>
<dbReference type="PROSITE" id="PS00653">
    <property type="entry name" value="GLYCOSYL_HYDROL_F1_2"/>
    <property type="match status" value="1"/>
</dbReference>
<dbReference type="InterPro" id="IPR033132">
    <property type="entry name" value="GH_1_N_CS"/>
</dbReference>
<keyword evidence="4" id="KW-0325">Glycoprotein</keyword>
<evidence type="ECO:0000256" key="4">
    <source>
        <dbReference type="ARBA" id="ARBA00023180"/>
    </source>
</evidence>
<keyword evidence="9" id="KW-1185">Reference proteome</keyword>
<organism evidence="8 9">
    <name type="scientific">Psylliodes chrysocephalus</name>
    <dbReference type="NCBI Taxonomy" id="3402493"/>
    <lineage>
        <taxon>Eukaryota</taxon>
        <taxon>Metazoa</taxon>
        <taxon>Ecdysozoa</taxon>
        <taxon>Arthropoda</taxon>
        <taxon>Hexapoda</taxon>
        <taxon>Insecta</taxon>
        <taxon>Pterygota</taxon>
        <taxon>Neoptera</taxon>
        <taxon>Endopterygota</taxon>
        <taxon>Coleoptera</taxon>
        <taxon>Polyphaga</taxon>
        <taxon>Cucujiformia</taxon>
        <taxon>Chrysomeloidea</taxon>
        <taxon>Chrysomelidae</taxon>
        <taxon>Galerucinae</taxon>
        <taxon>Alticini</taxon>
        <taxon>Psylliodes</taxon>
    </lineage>
</organism>
<dbReference type="PANTHER" id="PTHR10353:SF36">
    <property type="entry name" value="LP05116P"/>
    <property type="match status" value="1"/>
</dbReference>
<dbReference type="PANTHER" id="PTHR10353">
    <property type="entry name" value="GLYCOSYL HYDROLASE"/>
    <property type="match status" value="1"/>
</dbReference>
<dbReference type="InterPro" id="IPR001360">
    <property type="entry name" value="Glyco_hydro_1"/>
</dbReference>
<evidence type="ECO:0000256" key="6">
    <source>
        <dbReference type="RuleBase" id="RU003690"/>
    </source>
</evidence>
<dbReference type="PRINTS" id="PR00131">
    <property type="entry name" value="GLHYDRLASE1"/>
</dbReference>
<accession>A0A9P0G852</accession>
<proteinExistence type="inferred from homology"/>
<evidence type="ECO:0000256" key="5">
    <source>
        <dbReference type="ARBA" id="ARBA00023295"/>
    </source>
</evidence>
<dbReference type="Proteomes" id="UP001153636">
    <property type="component" value="Chromosome 10"/>
</dbReference>
<dbReference type="FunFam" id="3.20.20.80:FF:000013">
    <property type="entry name" value="lactase-phlorizin hydrolase"/>
    <property type="match status" value="1"/>
</dbReference>
<dbReference type="InterPro" id="IPR017853">
    <property type="entry name" value="GH"/>
</dbReference>
<comment type="subunit">
    <text evidence="2">Homodimer.</text>
</comment>
<evidence type="ECO:0000256" key="3">
    <source>
        <dbReference type="ARBA" id="ARBA00022801"/>
    </source>
</evidence>
<evidence type="ECO:0000256" key="2">
    <source>
        <dbReference type="ARBA" id="ARBA00011738"/>
    </source>
</evidence>
<dbReference type="EMBL" id="OV651822">
    <property type="protein sequence ID" value="CAH1100430.1"/>
    <property type="molecule type" value="Genomic_DNA"/>
</dbReference>
<evidence type="ECO:0000256" key="7">
    <source>
        <dbReference type="SAM" id="SignalP"/>
    </source>
</evidence>
<dbReference type="Pfam" id="PF00232">
    <property type="entry name" value="Glyco_hydro_1"/>
    <property type="match status" value="1"/>
</dbReference>
<sequence length="490" mass="55676">MRYFLLFFLVGCCFSEESINNHRFPSDFIFAAATSAYQVEGAWNEDGKSPSLWDTTIHNNASFIEDLSNADIACDSYHKIKEDVAILKTLGVSHYRFSLSWTRILPNGIGKVNEAGVAYYKNLIKELKDNGIEPFVTIFHWDLPQILFDMGGVINPSFVDWHAEFARECFRLFGDDVKLWATFNEPQQVCTGGYGYGYFPPAIKSEVQLEYVCVYHVLKAHAKSWHIYDDEFRSKQNGRVSLALDTSAFIPATESAADLEAADRMLHFMLGIYANAIYVGDYPEVVKTRVAARSAAEGRNQSRLPELTQSEIDYIRGTHDFFGLNVYSATVAAAMDDPPVSDPPNKWGEQGVNTYQPTDWEETSIDGTKVVPWTVQSLLIWIKDNYNNPGIIITENGYPSKGDKDDRRVHYIRGYLSNIRDVMIDHGVKVLGYTVWSLMDNFEWASGYTQKFGLFEVDFNSPNRTRTIRPSGEFYKKVTETRCLVDNCVD</sequence>
<protein>
    <recommendedName>
        <fullName evidence="10">Beta-glucosidase</fullName>
    </recommendedName>
</protein>
<feature type="chain" id="PRO_5040454612" description="Beta-glucosidase" evidence="7">
    <location>
        <begin position="16"/>
        <end position="490"/>
    </location>
</feature>
<evidence type="ECO:0000256" key="1">
    <source>
        <dbReference type="ARBA" id="ARBA00010838"/>
    </source>
</evidence>
<evidence type="ECO:0000313" key="9">
    <source>
        <dbReference type="Proteomes" id="UP001153636"/>
    </source>
</evidence>
<dbReference type="Gene3D" id="3.20.20.80">
    <property type="entry name" value="Glycosidases"/>
    <property type="match status" value="1"/>
</dbReference>
<keyword evidence="5" id="KW-0326">Glycosidase</keyword>
<evidence type="ECO:0008006" key="10">
    <source>
        <dbReference type="Google" id="ProtNLM"/>
    </source>
</evidence>
<evidence type="ECO:0000313" key="8">
    <source>
        <dbReference type="EMBL" id="CAH1100430.1"/>
    </source>
</evidence>
<keyword evidence="7" id="KW-0732">Signal</keyword>
<comment type="similarity">
    <text evidence="1 6">Belongs to the glycosyl hydrolase 1 family.</text>
</comment>
<reference evidence="8" key="1">
    <citation type="submission" date="2022-01" db="EMBL/GenBank/DDBJ databases">
        <authorList>
            <person name="King R."/>
        </authorList>
    </citation>
    <scope>NUCLEOTIDE SEQUENCE</scope>
</reference>
<dbReference type="GO" id="GO:0008422">
    <property type="term" value="F:beta-glucosidase activity"/>
    <property type="evidence" value="ECO:0007669"/>
    <property type="project" value="TreeGrafter"/>
</dbReference>
<dbReference type="SUPFAM" id="SSF51445">
    <property type="entry name" value="(Trans)glycosidases"/>
    <property type="match status" value="1"/>
</dbReference>
<dbReference type="OrthoDB" id="65569at2759"/>
<dbReference type="AlphaFoldDB" id="A0A9P0G852"/>
<keyword evidence="3" id="KW-0378">Hydrolase</keyword>
<name>A0A9P0G852_9CUCU</name>
<feature type="signal peptide" evidence="7">
    <location>
        <begin position="1"/>
        <end position="15"/>
    </location>
</feature>
<dbReference type="GO" id="GO:0005975">
    <property type="term" value="P:carbohydrate metabolic process"/>
    <property type="evidence" value="ECO:0007669"/>
    <property type="project" value="InterPro"/>
</dbReference>